<dbReference type="AlphaFoldDB" id="A0A9D4P5Q2"/>
<proteinExistence type="predicted"/>
<sequence>MIISTTIITIIPTYEMAIIPTQQQRQNRFKLVVFSFDGFRPDYIDIERTPNLYAVAKNGVQGEMRSTFVTKTYPNHQSIVTGLYEPYHGIINNLFIDNQETKQLFNVNNNSIYWWDQNNISVPIYIANQYYEPNRYSISIQWPGSISNYTDGFNFNHRERVYYLENYNANSDWFHFIDLLMKWLLDPVKPANVAFVYFPEPDKHAHQFGPFSDEVYEQVKQLDKVVGYFRKQLLTNHLAHITNVIYLSDHGMAEIRSERSLYIDRCDEYYPGLKYELYGSSPVWSAIPISAPKSSISNNQKLSLAESVRDALNNCSHEYFNGKFTAYLQEDIADEFHYKNNIRILPLFIIADEGYDINYKDEGWRPKGYPIWGNHGYNASLPSMRPLFLAQGPRFKFQYRHPVPFENIDLYPLMLNLLDIPQKSFPRTNGTFERVHQMLSNRLYLNDNEFTMGLYDMFDHNADHNTWMLLFLYLMTGFLILFMAGFCFVCISGRLEKNYLRNSIDSSSTTRSRLTNYLRKISYGHHNNNQMSSYRMFANERPTSHLDSSDDDDSDDGGENELYNRHNHHSHQQQQQQQQQQQSQKSKINQKNQLTDIDWDILGTGLDIDLVGQLNQSSSSSLHITKRNEYLQDSSNDDDDDYIKSLETKTTSTMAKRNEAISLLISDADDDDDDENDEEIKAKINIKEYENLISESMNVNDDDDKKIDNKLIDI</sequence>
<gene>
    <name evidence="3" type="ORF">HUG17_0121</name>
</gene>
<dbReference type="PANTHER" id="PTHR10151">
    <property type="entry name" value="ECTONUCLEOTIDE PYROPHOSPHATASE/PHOSPHODIESTERASE"/>
    <property type="match status" value="1"/>
</dbReference>
<dbReference type="Proteomes" id="UP000828236">
    <property type="component" value="Unassembled WGS sequence"/>
</dbReference>
<organism evidence="3">
    <name type="scientific">Dermatophagoides farinae</name>
    <name type="common">American house dust mite</name>
    <dbReference type="NCBI Taxonomy" id="6954"/>
    <lineage>
        <taxon>Eukaryota</taxon>
        <taxon>Metazoa</taxon>
        <taxon>Ecdysozoa</taxon>
        <taxon>Arthropoda</taxon>
        <taxon>Chelicerata</taxon>
        <taxon>Arachnida</taxon>
        <taxon>Acari</taxon>
        <taxon>Acariformes</taxon>
        <taxon>Sarcoptiformes</taxon>
        <taxon>Astigmata</taxon>
        <taxon>Psoroptidia</taxon>
        <taxon>Analgoidea</taxon>
        <taxon>Pyroglyphidae</taxon>
        <taxon>Dermatophagoidinae</taxon>
        <taxon>Dermatophagoides</taxon>
    </lineage>
</organism>
<feature type="transmembrane region" description="Helical" evidence="2">
    <location>
        <begin position="467"/>
        <end position="491"/>
    </location>
</feature>
<feature type="compositionally biased region" description="Acidic residues" evidence="1">
    <location>
        <begin position="549"/>
        <end position="559"/>
    </location>
</feature>
<comment type="caution">
    <text evidence="3">The sequence shown here is derived from an EMBL/GenBank/DDBJ whole genome shotgun (WGS) entry which is preliminary data.</text>
</comment>
<feature type="region of interest" description="Disordered" evidence="1">
    <location>
        <begin position="541"/>
        <end position="590"/>
    </location>
</feature>
<keyword evidence="2" id="KW-0472">Membrane</keyword>
<dbReference type="InterPro" id="IPR017850">
    <property type="entry name" value="Alkaline_phosphatase_core_sf"/>
</dbReference>
<dbReference type="PANTHER" id="PTHR10151:SF120">
    <property type="entry name" value="BIS(5'-ADENOSYL)-TRIPHOSPHATASE"/>
    <property type="match status" value="1"/>
</dbReference>
<dbReference type="GO" id="GO:0016787">
    <property type="term" value="F:hydrolase activity"/>
    <property type="evidence" value="ECO:0007669"/>
    <property type="project" value="UniProtKB-ARBA"/>
</dbReference>
<evidence type="ECO:0000313" key="3">
    <source>
        <dbReference type="EMBL" id="KAH7644583.1"/>
    </source>
</evidence>
<dbReference type="Gene3D" id="3.40.720.10">
    <property type="entry name" value="Alkaline Phosphatase, subunit A"/>
    <property type="match status" value="1"/>
</dbReference>
<keyword evidence="2" id="KW-1133">Transmembrane helix</keyword>
<dbReference type="InterPro" id="IPR002591">
    <property type="entry name" value="Phosphodiest/P_Trfase"/>
</dbReference>
<reference evidence="3" key="1">
    <citation type="submission" date="2020-06" db="EMBL/GenBank/DDBJ databases">
        <authorList>
            <person name="Ji K."/>
            <person name="Li J."/>
        </authorList>
    </citation>
    <scope>NUCLEOTIDE SEQUENCE</scope>
    <source>
        <strain evidence="3">JKM2019</strain>
        <tissue evidence="3">Whole body</tissue>
    </source>
</reference>
<accession>A0A9D4P5Q2</accession>
<reference evidence="3" key="2">
    <citation type="journal article" date="2021" name="World Allergy Organ. J.">
        <title>Chromosome-level assembly of Dermatophagoides farinae genome and transcriptome reveals two novel allergens Der f 37 and Der f 39.</title>
        <authorList>
            <person name="Chen J."/>
            <person name="Cai Z."/>
            <person name="Fan D."/>
            <person name="Hu J."/>
            <person name="Hou Y."/>
            <person name="He Y."/>
            <person name="Zhang Z."/>
            <person name="Zhao Z."/>
            <person name="Gao P."/>
            <person name="Hu W."/>
            <person name="Sun J."/>
            <person name="Li J."/>
            <person name="Ji K."/>
        </authorList>
    </citation>
    <scope>NUCLEOTIDE SEQUENCE</scope>
    <source>
        <strain evidence="3">JKM2019</strain>
    </source>
</reference>
<name>A0A9D4P5Q2_DERFA</name>
<dbReference type="EMBL" id="SDOV01000001">
    <property type="protein sequence ID" value="KAH7644583.1"/>
    <property type="molecule type" value="Genomic_DNA"/>
</dbReference>
<protein>
    <submittedName>
        <fullName evidence="3">Secreted ectonucleotide pyrophosphatase/phosphodiesterase-like</fullName>
    </submittedName>
</protein>
<dbReference type="Gene3D" id="3.30.1360.180">
    <property type="match status" value="1"/>
</dbReference>
<evidence type="ECO:0000256" key="2">
    <source>
        <dbReference type="SAM" id="Phobius"/>
    </source>
</evidence>
<evidence type="ECO:0000256" key="1">
    <source>
        <dbReference type="SAM" id="MobiDB-lite"/>
    </source>
</evidence>
<keyword evidence="2" id="KW-0812">Transmembrane</keyword>
<dbReference type="SUPFAM" id="SSF53649">
    <property type="entry name" value="Alkaline phosphatase-like"/>
    <property type="match status" value="1"/>
</dbReference>
<feature type="compositionally biased region" description="Low complexity" evidence="1">
    <location>
        <begin position="572"/>
        <end position="590"/>
    </location>
</feature>
<dbReference type="Pfam" id="PF01663">
    <property type="entry name" value="Phosphodiest"/>
    <property type="match status" value="1"/>
</dbReference>
<dbReference type="CDD" id="cd16018">
    <property type="entry name" value="Enpp"/>
    <property type="match status" value="1"/>
</dbReference>